<gene>
    <name evidence="6" type="ORF">SAMN05444285_13640</name>
</gene>
<feature type="domain" description="Cytochrome c" evidence="5">
    <location>
        <begin position="110"/>
        <end position="197"/>
    </location>
</feature>
<dbReference type="PANTHER" id="PTHR40394:SF2">
    <property type="entry name" value="QUINOL:CYTOCHROME C OXIDOREDUCTASE MEMBRANE PROTEIN"/>
    <property type="match status" value="1"/>
</dbReference>
<evidence type="ECO:0000256" key="2">
    <source>
        <dbReference type="ARBA" id="ARBA00022723"/>
    </source>
</evidence>
<reference evidence="6 7" key="1">
    <citation type="submission" date="2016-10" db="EMBL/GenBank/DDBJ databases">
        <authorList>
            <person name="de Groot N.N."/>
        </authorList>
    </citation>
    <scope>NUCLEOTIDE SEQUENCE [LARGE SCALE GENOMIC DNA]</scope>
    <source>
        <strain evidence="6 7">DSM 25947</strain>
    </source>
</reference>
<dbReference type="Pfam" id="PF13442">
    <property type="entry name" value="Cytochrome_CBB3"/>
    <property type="match status" value="1"/>
</dbReference>
<evidence type="ECO:0000259" key="5">
    <source>
        <dbReference type="PROSITE" id="PS51007"/>
    </source>
</evidence>
<dbReference type="GO" id="GO:0020037">
    <property type="term" value="F:heme binding"/>
    <property type="evidence" value="ECO:0007669"/>
    <property type="project" value="InterPro"/>
</dbReference>
<dbReference type="Proteomes" id="UP000181981">
    <property type="component" value="Unassembled WGS sequence"/>
</dbReference>
<dbReference type="GO" id="GO:0009055">
    <property type="term" value="F:electron transfer activity"/>
    <property type="evidence" value="ECO:0007669"/>
    <property type="project" value="InterPro"/>
</dbReference>
<dbReference type="PROSITE" id="PS51007">
    <property type="entry name" value="CYTC"/>
    <property type="match status" value="1"/>
</dbReference>
<dbReference type="PROSITE" id="PS51257">
    <property type="entry name" value="PROKAR_LIPOPROTEIN"/>
    <property type="match status" value="1"/>
</dbReference>
<dbReference type="Gene3D" id="1.10.760.10">
    <property type="entry name" value="Cytochrome c-like domain"/>
    <property type="match status" value="1"/>
</dbReference>
<dbReference type="SUPFAM" id="SSF46626">
    <property type="entry name" value="Cytochrome c"/>
    <property type="match status" value="1"/>
</dbReference>
<dbReference type="OrthoDB" id="9796771at2"/>
<organism evidence="6 7">
    <name type="scientific">Draconibacterium orientale</name>
    <dbReference type="NCBI Taxonomy" id="1168034"/>
    <lineage>
        <taxon>Bacteria</taxon>
        <taxon>Pseudomonadati</taxon>
        <taxon>Bacteroidota</taxon>
        <taxon>Bacteroidia</taxon>
        <taxon>Marinilabiliales</taxon>
        <taxon>Prolixibacteraceae</taxon>
        <taxon>Draconibacterium</taxon>
    </lineage>
</organism>
<proteinExistence type="predicted"/>
<dbReference type="PANTHER" id="PTHR40394">
    <property type="entry name" value="LIPOPROTEIN-RELATED"/>
    <property type="match status" value="1"/>
</dbReference>
<evidence type="ECO:0000313" key="7">
    <source>
        <dbReference type="Proteomes" id="UP000181981"/>
    </source>
</evidence>
<keyword evidence="1 4" id="KW-0349">Heme</keyword>
<dbReference type="GO" id="GO:0046872">
    <property type="term" value="F:metal ion binding"/>
    <property type="evidence" value="ECO:0007669"/>
    <property type="project" value="UniProtKB-KW"/>
</dbReference>
<keyword evidence="3 4" id="KW-0408">Iron</keyword>
<evidence type="ECO:0000256" key="3">
    <source>
        <dbReference type="ARBA" id="ARBA00023004"/>
    </source>
</evidence>
<protein>
    <submittedName>
        <fullName evidence="6">Quinol:cytochrome c oxidoreductase monoheme cytochrome subunit</fullName>
    </submittedName>
</protein>
<dbReference type="InterPro" id="IPR036909">
    <property type="entry name" value="Cyt_c-like_dom_sf"/>
</dbReference>
<evidence type="ECO:0000256" key="4">
    <source>
        <dbReference type="PROSITE-ProRule" id="PRU00433"/>
    </source>
</evidence>
<dbReference type="AlphaFoldDB" id="A0A1I0J0T7"/>
<dbReference type="EMBL" id="FOHT01000036">
    <property type="protein sequence ID" value="SEU03264.1"/>
    <property type="molecule type" value="Genomic_DNA"/>
</dbReference>
<evidence type="ECO:0000313" key="6">
    <source>
        <dbReference type="EMBL" id="SEU03264.1"/>
    </source>
</evidence>
<sequence length="199" mass="22580">MSIEKNRYKMKDRPIKQSVTFALILLTFALISSCDYNRRTTGWQYFDDMVTSPAYESYTPNPNFADGKTMQPPVPGTIPRGTVPYAYEKSDEDRALAAATLVNNLEPSKENLQRGERMYGIYCMQCHGEKGDGQGSLYVSKKYTYPPASLLSEKMMDNPEADIYHVITVGFGIMGEHGSMIKPDDRWKIAMYVKEVLQN</sequence>
<keyword evidence="2 4" id="KW-0479">Metal-binding</keyword>
<evidence type="ECO:0000256" key="1">
    <source>
        <dbReference type="ARBA" id="ARBA00022617"/>
    </source>
</evidence>
<accession>A0A1I0J0T7</accession>
<dbReference type="InterPro" id="IPR009056">
    <property type="entry name" value="Cyt_c-like_dom"/>
</dbReference>
<name>A0A1I0J0T7_9BACT</name>